<dbReference type="EMBL" id="SNRW01018084">
    <property type="protein sequence ID" value="KAA6367688.1"/>
    <property type="molecule type" value="Genomic_DNA"/>
</dbReference>
<dbReference type="Pfam" id="PF19263">
    <property type="entry name" value="DUF5906"/>
    <property type="match status" value="1"/>
</dbReference>
<dbReference type="AlphaFoldDB" id="A0A5J4UB52"/>
<evidence type="ECO:0000313" key="3">
    <source>
        <dbReference type="Proteomes" id="UP000324800"/>
    </source>
</evidence>
<dbReference type="Proteomes" id="UP000324800">
    <property type="component" value="Unassembled WGS sequence"/>
</dbReference>
<evidence type="ECO:0000259" key="1">
    <source>
        <dbReference type="Pfam" id="PF19263"/>
    </source>
</evidence>
<comment type="caution">
    <text evidence="2">The sequence shown here is derived from an EMBL/GenBank/DDBJ whole genome shotgun (WGS) entry which is preliminary data.</text>
</comment>
<feature type="domain" description="NrS-1 polymerase-like helicase" evidence="1">
    <location>
        <begin position="36"/>
        <end position="124"/>
    </location>
</feature>
<protein>
    <recommendedName>
        <fullName evidence="1">NrS-1 polymerase-like helicase domain-containing protein</fullName>
    </recommendedName>
</protein>
<proteinExistence type="predicted"/>
<accession>A0A5J4UB52</accession>
<name>A0A5J4UB52_9EUKA</name>
<reference evidence="2 3" key="1">
    <citation type="submission" date="2019-03" db="EMBL/GenBank/DDBJ databases">
        <title>Single cell metagenomics reveals metabolic interactions within the superorganism composed of flagellate Streblomastix strix and complex community of Bacteroidetes bacteria on its surface.</title>
        <authorList>
            <person name="Treitli S.C."/>
            <person name="Kolisko M."/>
            <person name="Husnik F."/>
            <person name="Keeling P."/>
            <person name="Hampl V."/>
        </authorList>
    </citation>
    <scope>NUCLEOTIDE SEQUENCE [LARGE SCALE GENOMIC DNA]</scope>
    <source>
        <strain evidence="2">ST1C</strain>
    </source>
</reference>
<organism evidence="2 3">
    <name type="scientific">Streblomastix strix</name>
    <dbReference type="NCBI Taxonomy" id="222440"/>
    <lineage>
        <taxon>Eukaryota</taxon>
        <taxon>Metamonada</taxon>
        <taxon>Preaxostyla</taxon>
        <taxon>Oxymonadida</taxon>
        <taxon>Streblomastigidae</taxon>
        <taxon>Streblomastix</taxon>
    </lineage>
</organism>
<evidence type="ECO:0000313" key="2">
    <source>
        <dbReference type="EMBL" id="KAA6367688.1"/>
    </source>
</evidence>
<gene>
    <name evidence="2" type="ORF">EZS28_036785</name>
</gene>
<sequence>MIQTHQNEILAYYLYSCDLMDFSTQNVGKRTETVTVLKGLQGIDDFVGKINTVNENKMLIFTKEMKNFLESTMSHKDAIKSIIIEDQLVINEKRIHKHEVQNLMNVMIVTNNINPLKIENSDRRYVVCECNPVHRGDLQDISQFNPRDMLITQAKKDIIRASLSPVDDIIINHLEIKLHAILLKDGNNMI</sequence>
<dbReference type="InterPro" id="IPR045455">
    <property type="entry name" value="NrS-1_pol-like_helicase"/>
</dbReference>